<reference evidence="2 3" key="1">
    <citation type="submission" date="2019-03" db="EMBL/GenBank/DDBJ databases">
        <title>Dyadobacter AR-3-6 sp. nov., isolated from arctic soil.</title>
        <authorList>
            <person name="Chaudhary D.K."/>
        </authorList>
    </citation>
    <scope>NUCLEOTIDE SEQUENCE [LARGE SCALE GENOMIC DNA]</scope>
    <source>
        <strain evidence="2 3">AR-3-6</strain>
    </source>
</reference>
<comment type="caution">
    <text evidence="2">The sequence shown here is derived from an EMBL/GenBank/DDBJ whole genome shotgun (WGS) entry which is preliminary data.</text>
</comment>
<dbReference type="Gene3D" id="1.20.1260.10">
    <property type="match status" value="1"/>
</dbReference>
<dbReference type="InterPro" id="IPR019052">
    <property type="entry name" value="DUF2383"/>
</dbReference>
<name>A0A4R5DT55_9BACT</name>
<organism evidence="2 3">
    <name type="scientific">Dyadobacter psychrotolerans</name>
    <dbReference type="NCBI Taxonomy" id="2541721"/>
    <lineage>
        <taxon>Bacteria</taxon>
        <taxon>Pseudomonadati</taxon>
        <taxon>Bacteroidota</taxon>
        <taxon>Cytophagia</taxon>
        <taxon>Cytophagales</taxon>
        <taxon>Spirosomataceae</taxon>
        <taxon>Dyadobacter</taxon>
    </lineage>
</organism>
<dbReference type="Proteomes" id="UP000294850">
    <property type="component" value="Unassembled WGS sequence"/>
</dbReference>
<dbReference type="AlphaFoldDB" id="A0A4R5DT55"/>
<accession>A0A4R5DT55</accession>
<dbReference type="EMBL" id="SMFL01000004">
    <property type="protein sequence ID" value="TDE15271.1"/>
    <property type="molecule type" value="Genomic_DNA"/>
</dbReference>
<evidence type="ECO:0000313" key="2">
    <source>
        <dbReference type="EMBL" id="TDE15271.1"/>
    </source>
</evidence>
<dbReference type="RefSeq" id="WP_131958534.1">
    <property type="nucleotide sequence ID" value="NZ_SMFL01000004.1"/>
</dbReference>
<dbReference type="OrthoDB" id="282393at2"/>
<keyword evidence="3" id="KW-1185">Reference proteome</keyword>
<dbReference type="InterPro" id="IPR009078">
    <property type="entry name" value="Ferritin-like_SF"/>
</dbReference>
<feature type="domain" description="DUF2383" evidence="1">
    <location>
        <begin position="7"/>
        <end position="116"/>
    </location>
</feature>
<sequence length="149" mass="16129">MGNNNEIISDLKGLVDIINDGKEGYESAADATDNPELKALFTKFSTQRAGYAQELKDHIATHGGESTNEEGGILGVLHRTWIDIKQALSSKEDSAILEAVTTGEKAAIDKFDAALENYVEHADHLGLLQKQRSGIAQALTEIESFQTIS</sequence>
<dbReference type="InterPro" id="IPR012347">
    <property type="entry name" value="Ferritin-like"/>
</dbReference>
<dbReference type="SUPFAM" id="SSF47240">
    <property type="entry name" value="Ferritin-like"/>
    <property type="match status" value="1"/>
</dbReference>
<dbReference type="InterPro" id="IPR011971">
    <property type="entry name" value="CHP02284"/>
</dbReference>
<gene>
    <name evidence="2" type="ORF">E0F88_12165</name>
</gene>
<evidence type="ECO:0000313" key="3">
    <source>
        <dbReference type="Proteomes" id="UP000294850"/>
    </source>
</evidence>
<evidence type="ECO:0000259" key="1">
    <source>
        <dbReference type="Pfam" id="PF09537"/>
    </source>
</evidence>
<protein>
    <submittedName>
        <fullName evidence="2">PA2169 family four-helix-bundle protein</fullName>
    </submittedName>
</protein>
<dbReference type="NCBIfam" id="TIGR02284">
    <property type="entry name" value="PA2169 family four-helix-bundle protein"/>
    <property type="match status" value="1"/>
</dbReference>
<proteinExistence type="predicted"/>
<dbReference type="Pfam" id="PF09537">
    <property type="entry name" value="DUF2383"/>
    <property type="match status" value="1"/>
</dbReference>